<evidence type="ECO:0000256" key="1">
    <source>
        <dbReference type="SAM" id="Phobius"/>
    </source>
</evidence>
<keyword evidence="1" id="KW-0812">Transmembrane</keyword>
<evidence type="ECO:0000313" key="3">
    <source>
        <dbReference type="EMBL" id="MDH5160729.1"/>
    </source>
</evidence>
<sequence>MKFKKWYFIVGVVIVLTISVIMFYGIPSYRASQILSKKDAMARIMKKYPGEITNIQLEDHRYFITLEKGSSTYKIKMDPYNGNITSLIQTRQIVKEDDQTPNWTEEQVRKKISSISTGDIESLTHSMINHQLIYTAIVMEEDQRRTIQIDSKTGEILVNKLDKETIPNKRLSEQEAIKIALKQVQGEVDDVDFDTIDSMPYYFVQIETSDNYEAEIQIHAITGEVKSVTWDD</sequence>
<accession>A0AAW6SVW7</accession>
<dbReference type="Gene3D" id="3.10.450.40">
    <property type="match status" value="2"/>
</dbReference>
<reference evidence="3" key="1">
    <citation type="submission" date="2023-03" db="EMBL/GenBank/DDBJ databases">
        <title>Bacterial isolates from washroom surfaces on a university campus.</title>
        <authorList>
            <person name="Holman D.B."/>
            <person name="Gzyl K.E."/>
            <person name="Taheri A.E."/>
        </authorList>
    </citation>
    <scope>NUCLEOTIDE SEQUENCE</scope>
    <source>
        <strain evidence="3">RD03</strain>
    </source>
</reference>
<dbReference type="Proteomes" id="UP001159179">
    <property type="component" value="Unassembled WGS sequence"/>
</dbReference>
<protein>
    <submittedName>
        <fullName evidence="3">PepSY domain-containing protein</fullName>
    </submittedName>
</protein>
<proteinExistence type="predicted"/>
<organism evidence="3 4">
    <name type="scientific">Heyndrickxia oleronia</name>
    <dbReference type="NCBI Taxonomy" id="38875"/>
    <lineage>
        <taxon>Bacteria</taxon>
        <taxon>Bacillati</taxon>
        <taxon>Bacillota</taxon>
        <taxon>Bacilli</taxon>
        <taxon>Bacillales</taxon>
        <taxon>Bacillaceae</taxon>
        <taxon>Heyndrickxia</taxon>
    </lineage>
</organism>
<name>A0AAW6SVW7_9BACI</name>
<feature type="transmembrane region" description="Helical" evidence="1">
    <location>
        <begin position="6"/>
        <end position="26"/>
    </location>
</feature>
<feature type="domain" description="PepSY" evidence="2">
    <location>
        <begin position="35"/>
        <end position="85"/>
    </location>
</feature>
<feature type="domain" description="PepSY" evidence="2">
    <location>
        <begin position="170"/>
        <end position="226"/>
    </location>
</feature>
<dbReference type="AlphaFoldDB" id="A0AAW6SVW7"/>
<keyword evidence="1" id="KW-1133">Transmembrane helix</keyword>
<comment type="caution">
    <text evidence="3">The sequence shown here is derived from an EMBL/GenBank/DDBJ whole genome shotgun (WGS) entry which is preliminary data.</text>
</comment>
<gene>
    <name evidence="3" type="ORF">P5X88_07245</name>
</gene>
<keyword evidence="1" id="KW-0472">Membrane</keyword>
<dbReference type="InterPro" id="IPR025711">
    <property type="entry name" value="PepSY"/>
</dbReference>
<evidence type="ECO:0000313" key="4">
    <source>
        <dbReference type="Proteomes" id="UP001159179"/>
    </source>
</evidence>
<dbReference type="EMBL" id="JAROYP010000003">
    <property type="protein sequence ID" value="MDH5160729.1"/>
    <property type="molecule type" value="Genomic_DNA"/>
</dbReference>
<evidence type="ECO:0000259" key="2">
    <source>
        <dbReference type="Pfam" id="PF03413"/>
    </source>
</evidence>
<dbReference type="Pfam" id="PF03413">
    <property type="entry name" value="PepSY"/>
    <property type="match status" value="2"/>
</dbReference>
<dbReference type="RefSeq" id="WP_280616259.1">
    <property type="nucleotide sequence ID" value="NZ_JAROYP010000003.1"/>
</dbReference>